<proteinExistence type="predicted"/>
<sequence length="203" mass="22307">MAVAGNLPFRGLDRFGVSFLNRFEGSVCPSEVLRNIHIVDTPGVLAGNKQTVARGYDFTNVCGWFAERADLILLLFDAHKLDISDEFKEVIEKLRGHDDKIRCVLNKADQVDRQKLMRVYGALMWSMGKVMKTPEGEQGALRDGGERLDEGFEGPAPKLCHAQDQRARQADAPLASTCLYNRVLEGADADIYGPGEDAGAPPS</sequence>
<dbReference type="PANTHER" id="PTHR43681">
    <property type="entry name" value="TRANSMEMBRANE GTPASE FZO"/>
    <property type="match status" value="1"/>
</dbReference>
<gene>
    <name evidence="2" type="primary">RME1</name>
    <name evidence="2" type="ORF">Naga_101589g1</name>
</gene>
<keyword evidence="3" id="KW-1185">Reference proteome</keyword>
<evidence type="ECO:0000313" key="2">
    <source>
        <dbReference type="EMBL" id="EWM24454.1"/>
    </source>
</evidence>
<dbReference type="AlphaFoldDB" id="W7TVY8"/>
<dbReference type="Pfam" id="PF00350">
    <property type="entry name" value="Dynamin_N"/>
    <property type="match status" value="1"/>
</dbReference>
<dbReference type="InterPro" id="IPR027417">
    <property type="entry name" value="P-loop_NTPase"/>
</dbReference>
<dbReference type="OrthoDB" id="1716625at2759"/>
<reference evidence="2 3" key="1">
    <citation type="journal article" date="2014" name="Mol. Plant">
        <title>Chromosome Scale Genome Assembly and Transcriptome Profiling of Nannochloropsis gaditana in Nitrogen Depletion.</title>
        <authorList>
            <person name="Corteggiani Carpinelli E."/>
            <person name="Telatin A."/>
            <person name="Vitulo N."/>
            <person name="Forcato C."/>
            <person name="D'Angelo M."/>
            <person name="Schiavon R."/>
            <person name="Vezzi A."/>
            <person name="Giacometti G.M."/>
            <person name="Morosinotto T."/>
            <person name="Valle G."/>
        </authorList>
    </citation>
    <scope>NUCLEOTIDE SEQUENCE [LARGE SCALE GENOMIC DNA]</scope>
    <source>
        <strain evidence="2 3">B-31</strain>
    </source>
</reference>
<dbReference type="PANTHER" id="PTHR43681:SF1">
    <property type="entry name" value="SARCALUMENIN"/>
    <property type="match status" value="1"/>
</dbReference>
<accession>W7TVY8</accession>
<comment type="caution">
    <text evidence="2">The sequence shown here is derived from an EMBL/GenBank/DDBJ whole genome shotgun (WGS) entry which is preliminary data.</text>
</comment>
<dbReference type="Gene3D" id="3.40.50.300">
    <property type="entry name" value="P-loop containing nucleotide triphosphate hydrolases"/>
    <property type="match status" value="1"/>
</dbReference>
<dbReference type="EMBL" id="AZIL01001241">
    <property type="protein sequence ID" value="EWM24454.1"/>
    <property type="molecule type" value="Genomic_DNA"/>
</dbReference>
<name>W7TVY8_9STRA</name>
<organism evidence="2 3">
    <name type="scientific">Nannochloropsis gaditana</name>
    <dbReference type="NCBI Taxonomy" id="72520"/>
    <lineage>
        <taxon>Eukaryota</taxon>
        <taxon>Sar</taxon>
        <taxon>Stramenopiles</taxon>
        <taxon>Ochrophyta</taxon>
        <taxon>Eustigmatophyceae</taxon>
        <taxon>Eustigmatales</taxon>
        <taxon>Monodopsidaceae</taxon>
        <taxon>Nannochloropsis</taxon>
    </lineage>
</organism>
<dbReference type="InterPro" id="IPR051943">
    <property type="entry name" value="TRAFAC_Dynamin-like_GTPase"/>
</dbReference>
<protein>
    <submittedName>
        <fullName evidence="2">Dynamin GTPase family protein</fullName>
    </submittedName>
</protein>
<dbReference type="InterPro" id="IPR045063">
    <property type="entry name" value="Dynamin_N"/>
</dbReference>
<evidence type="ECO:0000313" key="3">
    <source>
        <dbReference type="Proteomes" id="UP000019335"/>
    </source>
</evidence>
<evidence type="ECO:0000259" key="1">
    <source>
        <dbReference type="Pfam" id="PF00350"/>
    </source>
</evidence>
<dbReference type="Proteomes" id="UP000019335">
    <property type="component" value="Chromosome 14"/>
</dbReference>
<dbReference type="SUPFAM" id="SSF52540">
    <property type="entry name" value="P-loop containing nucleoside triphosphate hydrolases"/>
    <property type="match status" value="1"/>
</dbReference>
<feature type="domain" description="Dynamin N-terminal" evidence="1">
    <location>
        <begin position="31"/>
        <end position="108"/>
    </location>
</feature>